<comment type="caution">
    <text evidence="3">The sequence shown here is derived from an EMBL/GenBank/DDBJ whole genome shotgun (WGS) entry which is preliminary data.</text>
</comment>
<dbReference type="PANTHER" id="PTHR12169">
    <property type="entry name" value="ATPASE N2B"/>
    <property type="match status" value="1"/>
</dbReference>
<keyword evidence="3" id="KW-0132">Cell division</keyword>
<evidence type="ECO:0000313" key="3">
    <source>
        <dbReference type="EMBL" id="MFF3566985.1"/>
    </source>
</evidence>
<dbReference type="SUPFAM" id="SSF52540">
    <property type="entry name" value="P-loop containing nucleoside triphosphate hydrolases"/>
    <property type="match status" value="1"/>
</dbReference>
<evidence type="ECO:0000256" key="1">
    <source>
        <dbReference type="ARBA" id="ARBA00022741"/>
    </source>
</evidence>
<dbReference type="GO" id="GO:0051301">
    <property type="term" value="P:cell division"/>
    <property type="evidence" value="ECO:0007669"/>
    <property type="project" value="UniProtKB-KW"/>
</dbReference>
<proteinExistence type="predicted"/>
<dbReference type="RefSeq" id="WP_051193707.1">
    <property type="nucleotide sequence ID" value="NZ_JBIAQY010000001.1"/>
</dbReference>
<reference evidence="3 4" key="1">
    <citation type="submission" date="2024-10" db="EMBL/GenBank/DDBJ databases">
        <title>The Natural Products Discovery Center: Release of the First 8490 Sequenced Strains for Exploring Actinobacteria Biosynthetic Diversity.</title>
        <authorList>
            <person name="Kalkreuter E."/>
            <person name="Kautsar S.A."/>
            <person name="Yang D."/>
            <person name="Bader C.D."/>
            <person name="Teijaro C.N."/>
            <person name="Fluegel L."/>
            <person name="Davis C.M."/>
            <person name="Simpson J.R."/>
            <person name="Lauterbach L."/>
            <person name="Steele A.D."/>
            <person name="Gui C."/>
            <person name="Meng S."/>
            <person name="Li G."/>
            <person name="Viehrig K."/>
            <person name="Ye F."/>
            <person name="Su P."/>
            <person name="Kiefer A.F."/>
            <person name="Nichols A."/>
            <person name="Cepeda A.J."/>
            <person name="Yan W."/>
            <person name="Fan B."/>
            <person name="Jiang Y."/>
            <person name="Adhikari A."/>
            <person name="Zheng C.-J."/>
            <person name="Schuster L."/>
            <person name="Cowan T.M."/>
            <person name="Smanski M.J."/>
            <person name="Chevrette M.G."/>
            <person name="De Carvalho L.P.S."/>
            <person name="Shen B."/>
        </authorList>
    </citation>
    <scope>NUCLEOTIDE SEQUENCE [LARGE SCALE GENOMIC DNA]</scope>
    <source>
        <strain evidence="3 4">NPDC002593</strain>
    </source>
</reference>
<dbReference type="NCBIfam" id="NF040713">
    <property type="entry name" value="ZapE"/>
    <property type="match status" value="1"/>
</dbReference>
<keyword evidence="1" id="KW-0547">Nucleotide-binding</keyword>
<protein>
    <submittedName>
        <fullName evidence="3">Cell division protein ZapE</fullName>
    </submittedName>
</protein>
<dbReference type="CDD" id="cd00009">
    <property type="entry name" value="AAA"/>
    <property type="match status" value="1"/>
</dbReference>
<organism evidence="3 4">
    <name type="scientific">Nocardia jiangxiensis</name>
    <dbReference type="NCBI Taxonomy" id="282685"/>
    <lineage>
        <taxon>Bacteria</taxon>
        <taxon>Bacillati</taxon>
        <taxon>Actinomycetota</taxon>
        <taxon>Actinomycetes</taxon>
        <taxon>Mycobacteriales</taxon>
        <taxon>Nocardiaceae</taxon>
        <taxon>Nocardia</taxon>
    </lineage>
</organism>
<keyword evidence="3" id="KW-0131">Cell cycle</keyword>
<evidence type="ECO:0000313" key="4">
    <source>
        <dbReference type="Proteomes" id="UP001601992"/>
    </source>
</evidence>
<dbReference type="InterPro" id="IPR005654">
    <property type="entry name" value="ATPase_AFG1-like"/>
</dbReference>
<keyword evidence="2" id="KW-0067">ATP-binding</keyword>
<dbReference type="Proteomes" id="UP001601992">
    <property type="component" value="Unassembled WGS sequence"/>
</dbReference>
<name>A0ABW6RSI8_9NOCA</name>
<evidence type="ECO:0000256" key="2">
    <source>
        <dbReference type="ARBA" id="ARBA00022840"/>
    </source>
</evidence>
<gene>
    <name evidence="3" type="primary">zapE</name>
    <name evidence="3" type="ORF">ACFYXQ_04295</name>
</gene>
<dbReference type="EMBL" id="JBIAQY010000001">
    <property type="protein sequence ID" value="MFF3566985.1"/>
    <property type="molecule type" value="Genomic_DNA"/>
</dbReference>
<dbReference type="InterPro" id="IPR027417">
    <property type="entry name" value="P-loop_NTPase"/>
</dbReference>
<sequence length="349" mass="39350">MCWTRRTVRSRRSRRVHTVVFDRAAAELGFALDDAQRRAATAFASDRNLYLWGPVGRGKSWLMATYFAALPTERKLRIHFHEFFRDLHRAIRRHGSDLSAALDDLLGERDVLCFDEFHVHDVADGKFISRLLAEILDRDIRVIVTSNYPPHSLLPNPLFHDDFLPTIELIEQSLTIIAVDGPVDYRTTADHETGFAAGWWVSPGAPEQLERLGLHPPSPDEFRTLAPAAHPIRVRRATAAQLWIDFADLCENATAPVDYLALTHDFPMWVIGGVPTLRDVGRESAQRFANVVDVLYDRDVVPVFLAAIALTDLTADARLPLDIERIMSRLGQLGRYELDSAGEGRVVEV</sequence>
<dbReference type="PANTHER" id="PTHR12169:SF6">
    <property type="entry name" value="AFG1-LIKE ATPASE"/>
    <property type="match status" value="1"/>
</dbReference>
<accession>A0ABW6RSI8</accession>
<keyword evidence="4" id="KW-1185">Reference proteome</keyword>
<dbReference type="Gene3D" id="3.40.50.300">
    <property type="entry name" value="P-loop containing nucleotide triphosphate hydrolases"/>
    <property type="match status" value="1"/>
</dbReference>
<dbReference type="Pfam" id="PF03969">
    <property type="entry name" value="AFG1_ATPase"/>
    <property type="match status" value="1"/>
</dbReference>